<evidence type="ECO:0000313" key="7">
    <source>
        <dbReference type="Proteomes" id="UP000005085"/>
    </source>
</evidence>
<name>C3XI42_9HELI</name>
<comment type="caution">
    <text evidence="6">The sequence shown here is derived from an EMBL/GenBank/DDBJ whole genome shotgun (WGS) entry which is preliminary data.</text>
</comment>
<dbReference type="eggNOG" id="COG1222">
    <property type="taxonomic scope" value="Bacteria"/>
</dbReference>
<dbReference type="HOGENOM" id="CLU_000688_25_2_7"/>
<dbReference type="SUPFAM" id="SSF52540">
    <property type="entry name" value="P-loop containing nucleoside triphosphate hydrolases"/>
    <property type="match status" value="1"/>
</dbReference>
<organism evidence="6 7">
    <name type="scientific">Helicobacter bilis ATCC 43879</name>
    <dbReference type="NCBI Taxonomy" id="613026"/>
    <lineage>
        <taxon>Bacteria</taxon>
        <taxon>Pseudomonadati</taxon>
        <taxon>Campylobacterota</taxon>
        <taxon>Epsilonproteobacteria</taxon>
        <taxon>Campylobacterales</taxon>
        <taxon>Helicobacteraceae</taxon>
        <taxon>Helicobacter</taxon>
    </lineage>
</organism>
<dbReference type="Proteomes" id="UP000005085">
    <property type="component" value="Unassembled WGS sequence"/>
</dbReference>
<dbReference type="SMART" id="SM00382">
    <property type="entry name" value="AAA"/>
    <property type="match status" value="1"/>
</dbReference>
<reference evidence="6 7" key="1">
    <citation type="journal article" date="2014" name="Genome Announc.">
        <title>Draft genome sequences of six enterohepatic helicobacter species isolated from humans and one from rhesus macaques.</title>
        <authorList>
            <person name="Shen Z."/>
            <person name="Sheh A."/>
            <person name="Young S.K."/>
            <person name="Abouelliel A."/>
            <person name="Ward D.V."/>
            <person name="Earl A.M."/>
            <person name="Fox J.G."/>
        </authorList>
    </citation>
    <scope>NUCLEOTIDE SEQUENCE [LARGE SCALE GENOMIC DNA]</scope>
    <source>
        <strain evidence="6 7">ATCC 43879</strain>
    </source>
</reference>
<proteinExistence type="inferred from homology"/>
<dbReference type="RefSeq" id="WP_020996001.1">
    <property type="nucleotide sequence ID" value="NZ_KI392040.1"/>
</dbReference>
<dbReference type="GO" id="GO:0005524">
    <property type="term" value="F:ATP binding"/>
    <property type="evidence" value="ECO:0007669"/>
    <property type="project" value="UniProtKB-KW"/>
</dbReference>
<dbReference type="PANTHER" id="PTHR23073">
    <property type="entry name" value="26S PROTEASOME REGULATORY SUBUNIT"/>
    <property type="match status" value="1"/>
</dbReference>
<keyword evidence="3" id="KW-0067">ATP-binding</keyword>
<protein>
    <recommendedName>
        <fullName evidence="5">AAA+ ATPase domain-containing protein</fullName>
    </recommendedName>
</protein>
<evidence type="ECO:0000256" key="4">
    <source>
        <dbReference type="SAM" id="MobiDB-lite"/>
    </source>
</evidence>
<accession>C3XI42</accession>
<evidence type="ECO:0000259" key="5">
    <source>
        <dbReference type="SMART" id="SM00382"/>
    </source>
</evidence>
<dbReference type="Pfam" id="PF00004">
    <property type="entry name" value="AAA"/>
    <property type="match status" value="1"/>
</dbReference>
<dbReference type="InterPro" id="IPR050221">
    <property type="entry name" value="26S_Proteasome_ATPase"/>
</dbReference>
<keyword evidence="7" id="KW-1185">Reference proteome</keyword>
<dbReference type="CDD" id="cd19481">
    <property type="entry name" value="RecA-like_protease"/>
    <property type="match status" value="1"/>
</dbReference>
<evidence type="ECO:0000256" key="2">
    <source>
        <dbReference type="ARBA" id="ARBA00022741"/>
    </source>
</evidence>
<dbReference type="InterPro" id="IPR003959">
    <property type="entry name" value="ATPase_AAA_core"/>
</dbReference>
<dbReference type="Gene3D" id="1.10.8.60">
    <property type="match status" value="1"/>
</dbReference>
<feature type="compositionally biased region" description="Basic and acidic residues" evidence="4">
    <location>
        <begin position="401"/>
        <end position="414"/>
    </location>
</feature>
<sequence length="437" mass="49815">MKCEVIIIENDFSGQVDKVQLDSFSADIKAVLLREDYDFVGIKELGFFVLFDSNADNKLHIDRQGYKASKEEDVSISLMKSRLNNVINKYIVDSKFLGINARFYLGINCTQTLHDRLNGIDTKSNLATMKQQQGEDKASINLKLESPRYKMGQIELDKKTRKSIEETILLVQKQGLIYDEWGFKEVDGIAKTIINFHGKPGTGKTMSAHIIADALDKKIINSNYADIESKYVGDAPKNLVAAFDLAQKHDAVLFFDEADSFLGKRISNVTQSSDQAMNALRSELLKLLEERPVIVIFATNLLDNYDKAFHSRILQSVEFKLPNKKQRIAIIKKHIPAKLYEKGAKELDEDELEKLSEIADGFSGREIKNSVLNGLIKAAKEDTLPTFLHFKRAFKKYKEEFDKSHESENKRKELGNQVRKNLKKGNYKMVKEKKYGK</sequence>
<feature type="domain" description="AAA+ ATPase" evidence="5">
    <location>
        <begin position="190"/>
        <end position="323"/>
    </location>
</feature>
<dbReference type="AlphaFoldDB" id="C3XI42"/>
<evidence type="ECO:0000313" key="6">
    <source>
        <dbReference type="EMBL" id="EEO24681.2"/>
    </source>
</evidence>
<dbReference type="GO" id="GO:0016887">
    <property type="term" value="F:ATP hydrolysis activity"/>
    <property type="evidence" value="ECO:0007669"/>
    <property type="project" value="InterPro"/>
</dbReference>
<keyword evidence="2" id="KW-0547">Nucleotide-binding</keyword>
<dbReference type="Gene3D" id="3.40.50.300">
    <property type="entry name" value="P-loop containing nucleotide triphosphate hydrolases"/>
    <property type="match status" value="1"/>
</dbReference>
<dbReference type="InterPro" id="IPR027417">
    <property type="entry name" value="P-loop_NTPase"/>
</dbReference>
<feature type="region of interest" description="Disordered" evidence="4">
    <location>
        <begin position="401"/>
        <end position="437"/>
    </location>
</feature>
<gene>
    <name evidence="6" type="ORF">HRAG_01738</name>
</gene>
<evidence type="ECO:0000256" key="3">
    <source>
        <dbReference type="ARBA" id="ARBA00022840"/>
    </source>
</evidence>
<dbReference type="InterPro" id="IPR003593">
    <property type="entry name" value="AAA+_ATPase"/>
</dbReference>
<evidence type="ECO:0000256" key="1">
    <source>
        <dbReference type="ARBA" id="ARBA00006914"/>
    </source>
</evidence>
<comment type="similarity">
    <text evidence="1">Belongs to the AAA ATPase family.</text>
</comment>
<dbReference type="OrthoDB" id="9802352at2"/>
<dbReference type="EMBL" id="ACDN02000069">
    <property type="protein sequence ID" value="EEO24681.2"/>
    <property type="molecule type" value="Genomic_DNA"/>
</dbReference>